<evidence type="ECO:0000313" key="1">
    <source>
        <dbReference type="EMBL" id="GIH70936.1"/>
    </source>
</evidence>
<dbReference type="RefSeq" id="WP_407695952.1">
    <property type="nucleotide sequence ID" value="NZ_BOOG01000027.1"/>
</dbReference>
<organism evidence="1 2">
    <name type="scientific">Sphaerimonospora thailandensis</name>
    <dbReference type="NCBI Taxonomy" id="795644"/>
    <lineage>
        <taxon>Bacteria</taxon>
        <taxon>Bacillati</taxon>
        <taxon>Actinomycetota</taxon>
        <taxon>Actinomycetes</taxon>
        <taxon>Streptosporangiales</taxon>
        <taxon>Streptosporangiaceae</taxon>
        <taxon>Sphaerimonospora</taxon>
    </lineage>
</organism>
<evidence type="ECO:0000313" key="2">
    <source>
        <dbReference type="Proteomes" id="UP000610966"/>
    </source>
</evidence>
<dbReference type="EMBL" id="BOOG01000027">
    <property type="protein sequence ID" value="GIH70936.1"/>
    <property type="molecule type" value="Genomic_DNA"/>
</dbReference>
<comment type="caution">
    <text evidence="1">The sequence shown here is derived from an EMBL/GenBank/DDBJ whole genome shotgun (WGS) entry which is preliminary data.</text>
</comment>
<reference evidence="1" key="1">
    <citation type="submission" date="2021-01" db="EMBL/GenBank/DDBJ databases">
        <title>Whole genome shotgun sequence of Sphaerimonospora thailandensis NBRC 107569.</title>
        <authorList>
            <person name="Komaki H."/>
            <person name="Tamura T."/>
        </authorList>
    </citation>
    <scope>NUCLEOTIDE SEQUENCE</scope>
    <source>
        <strain evidence="1">NBRC 107569</strain>
    </source>
</reference>
<proteinExistence type="predicted"/>
<name>A0A8J3W0M6_9ACTN</name>
<keyword evidence="2" id="KW-1185">Reference proteome</keyword>
<protein>
    <submittedName>
        <fullName evidence="1">Uncharacterized protein</fullName>
    </submittedName>
</protein>
<accession>A0A8J3W0M6</accession>
<dbReference type="AlphaFoldDB" id="A0A8J3W0M6"/>
<dbReference type="Proteomes" id="UP000610966">
    <property type="component" value="Unassembled WGS sequence"/>
</dbReference>
<gene>
    <name evidence="1" type="ORF">Mth01_31890</name>
</gene>
<sequence length="80" mass="9267">MFDWFGGKGRMGMTWRWRYEDANGAEMTDRALPSEIFTSQSDAESWLGESWRDLLENGVEQVTLLEEDRVEYAGMSLRPA</sequence>